<sequence>MKASEKELNMLGLCQRAGKLVSGDELVEKALKQGKVHVLICASDVSVKTLDRYQKYSQAYQVPLNTHFNKIQLSHAIGKSRSLCGIQDRGMAKKFLSYTTGSEETI</sequence>
<dbReference type="SUPFAM" id="SSF55315">
    <property type="entry name" value="L30e-like"/>
    <property type="match status" value="1"/>
</dbReference>
<dbReference type="eggNOG" id="COG1358">
    <property type="taxonomic scope" value="Bacteria"/>
</dbReference>
<evidence type="ECO:0000313" key="2">
    <source>
        <dbReference type="EMBL" id="EFR30841.1"/>
    </source>
</evidence>
<dbReference type="EMBL" id="AENN01000016">
    <property type="protein sequence ID" value="EFR30841.1"/>
    <property type="molecule type" value="Genomic_DNA"/>
</dbReference>
<accession>E4KQC6</accession>
<evidence type="ECO:0000313" key="3">
    <source>
        <dbReference type="Proteomes" id="UP000005990"/>
    </source>
</evidence>
<reference evidence="2 3" key="1">
    <citation type="submission" date="2010-10" db="EMBL/GenBank/DDBJ databases">
        <authorList>
            <person name="Durkin A.S."/>
            <person name="Madupu R."/>
            <person name="Torralba M."/>
            <person name="Gillis M."/>
            <person name="Methe B."/>
            <person name="Sutton G."/>
            <person name="Nelson K.E."/>
        </authorList>
    </citation>
    <scope>NUCLEOTIDE SEQUENCE [LARGE SCALE GENOMIC DNA]</scope>
    <source>
        <strain evidence="2 3">ACS-139-V-Col8</strain>
    </source>
</reference>
<dbReference type="AlphaFoldDB" id="E4KQC6"/>
<dbReference type="InterPro" id="IPR004038">
    <property type="entry name" value="Ribosomal_eL8/eL30/eS12/Gad45"/>
</dbReference>
<gene>
    <name evidence="2" type="ORF">HMPREF9257_1727</name>
</gene>
<dbReference type="GO" id="GO:0005840">
    <property type="term" value="C:ribosome"/>
    <property type="evidence" value="ECO:0007669"/>
    <property type="project" value="UniProtKB-KW"/>
</dbReference>
<keyword evidence="2" id="KW-0689">Ribosomal protein</keyword>
<organism evidence="2 3">
    <name type="scientific">Eremococcus coleocola ACS-139-V-Col8</name>
    <dbReference type="NCBI Taxonomy" id="908337"/>
    <lineage>
        <taxon>Bacteria</taxon>
        <taxon>Bacillati</taxon>
        <taxon>Bacillota</taxon>
        <taxon>Bacilli</taxon>
        <taxon>Lactobacillales</taxon>
        <taxon>Aerococcaceae</taxon>
        <taxon>Eremococcus</taxon>
    </lineage>
</organism>
<dbReference type="Gene3D" id="3.30.1330.30">
    <property type="match status" value="1"/>
</dbReference>
<dbReference type="OrthoDB" id="9794863at2"/>
<name>E4KQC6_9LACT</name>
<dbReference type="STRING" id="908337.HMPREF9257_1727"/>
<comment type="caution">
    <text evidence="2">The sequence shown here is derived from an EMBL/GenBank/DDBJ whole genome shotgun (WGS) entry which is preliminary data.</text>
</comment>
<feature type="domain" description="Ribosomal protein eL8/eL30/eS12/Gadd45" evidence="1">
    <location>
        <begin position="11"/>
        <end position="94"/>
    </location>
</feature>
<protein>
    <submittedName>
        <fullName evidence="2">Ribosomal protein L7Ae</fullName>
    </submittedName>
</protein>
<keyword evidence="2" id="KW-0687">Ribonucleoprotein</keyword>
<dbReference type="RefSeq" id="WP_006418627.1">
    <property type="nucleotide sequence ID" value="NZ_AENN01000016.1"/>
</dbReference>
<keyword evidence="3" id="KW-1185">Reference proteome</keyword>
<dbReference type="Pfam" id="PF01248">
    <property type="entry name" value="Ribosomal_L7Ae"/>
    <property type="match status" value="1"/>
</dbReference>
<evidence type="ECO:0000259" key="1">
    <source>
        <dbReference type="Pfam" id="PF01248"/>
    </source>
</evidence>
<dbReference type="InterPro" id="IPR029064">
    <property type="entry name" value="Ribosomal_eL30-like_sf"/>
</dbReference>
<proteinExistence type="predicted"/>
<dbReference type="Proteomes" id="UP000005990">
    <property type="component" value="Unassembled WGS sequence"/>
</dbReference>